<gene>
    <name evidence="2" type="ORF">ACFPIB_09800</name>
</gene>
<dbReference type="Proteomes" id="UP001596161">
    <property type="component" value="Unassembled WGS sequence"/>
</dbReference>
<comment type="caution">
    <text evidence="2">The sequence shown here is derived from an EMBL/GenBank/DDBJ whole genome shotgun (WGS) entry which is preliminary data.</text>
</comment>
<dbReference type="Pfam" id="PF13229">
    <property type="entry name" value="Beta_helix"/>
    <property type="match status" value="1"/>
</dbReference>
<evidence type="ECO:0000313" key="2">
    <source>
        <dbReference type="EMBL" id="MFC5270904.1"/>
    </source>
</evidence>
<proteinExistence type="predicted"/>
<evidence type="ECO:0000313" key="3">
    <source>
        <dbReference type="Proteomes" id="UP001596161"/>
    </source>
</evidence>
<dbReference type="SMART" id="SM00710">
    <property type="entry name" value="PbH1"/>
    <property type="match status" value="2"/>
</dbReference>
<dbReference type="RefSeq" id="WP_378017274.1">
    <property type="nucleotide sequence ID" value="NZ_JBHSKT010000005.1"/>
</dbReference>
<dbReference type="EMBL" id="JBHSKT010000005">
    <property type="protein sequence ID" value="MFC5270904.1"/>
    <property type="molecule type" value="Genomic_DNA"/>
</dbReference>
<protein>
    <submittedName>
        <fullName evidence="2">Right-handed parallel beta-helix repeat-containing protein</fullName>
    </submittedName>
</protein>
<reference evidence="3" key="1">
    <citation type="journal article" date="2019" name="Int. J. Syst. Evol. Microbiol.">
        <title>The Global Catalogue of Microorganisms (GCM) 10K type strain sequencing project: providing services to taxonomists for standard genome sequencing and annotation.</title>
        <authorList>
            <consortium name="The Broad Institute Genomics Platform"/>
            <consortium name="The Broad Institute Genome Sequencing Center for Infectious Disease"/>
            <person name="Wu L."/>
            <person name="Ma J."/>
        </authorList>
    </citation>
    <scope>NUCLEOTIDE SEQUENCE [LARGE SCALE GENOMIC DNA]</scope>
    <source>
        <strain evidence="3">KACC 12602</strain>
    </source>
</reference>
<keyword evidence="3" id="KW-1185">Reference proteome</keyword>
<organism evidence="2 3">
    <name type="scientific">Adhaeribacter terreus</name>
    <dbReference type="NCBI Taxonomy" id="529703"/>
    <lineage>
        <taxon>Bacteria</taxon>
        <taxon>Pseudomonadati</taxon>
        <taxon>Bacteroidota</taxon>
        <taxon>Cytophagia</taxon>
        <taxon>Cytophagales</taxon>
        <taxon>Hymenobacteraceae</taxon>
        <taxon>Adhaeribacter</taxon>
    </lineage>
</organism>
<dbReference type="InterPro" id="IPR039448">
    <property type="entry name" value="Beta_helix"/>
</dbReference>
<accession>A0ABW0EDD8</accession>
<dbReference type="InterPro" id="IPR011050">
    <property type="entry name" value="Pectin_lyase_fold/virulence"/>
</dbReference>
<dbReference type="InterPro" id="IPR006626">
    <property type="entry name" value="PbH1"/>
</dbReference>
<sequence length="405" mass="43367">MFSLKKLALFVIPAAFILTSCNNEEDPKPSPNPGNQPVNNLPALVLTDVLADTVLQDRNTDPTKTDYLVNSNIRVNAKLTIKPGVVIAFAQDTRLDLNTNGSMVANGTAEKKIRFIGQTDQKGFWSGIIIYSAASTNEFSHAEILHAGSKAMLDNQKTAVALFDNARVSVSNTTISQSGGFGMYLRDNSIPVAFASNVFNNNQEAPLQLAANHVATLDEASIYTNNNGRNAVEVRSSLLTGNNEVTWPAFTDNTPIRFLGTIGIRTGWKLKPGTIIEMAEDKQINIETGGYLNAVGTAAKKIVFTGTVKATGTWNGLVVYTRSALNVLDNVKVQYAGGKALFGGTKAAIGLFGTTATSLEVRNSEISNSGGYGIHVFGNKGVLNADVETVNTFTSNTLGKIYYEN</sequence>
<dbReference type="PROSITE" id="PS51257">
    <property type="entry name" value="PROKAR_LIPOPROTEIN"/>
    <property type="match status" value="1"/>
</dbReference>
<dbReference type="SUPFAM" id="SSF51126">
    <property type="entry name" value="Pectin lyase-like"/>
    <property type="match status" value="1"/>
</dbReference>
<name>A0ABW0EDD8_9BACT</name>
<feature type="domain" description="Right handed beta helix" evidence="1">
    <location>
        <begin position="127"/>
        <end position="243"/>
    </location>
</feature>
<evidence type="ECO:0000259" key="1">
    <source>
        <dbReference type="Pfam" id="PF13229"/>
    </source>
</evidence>